<dbReference type="Proteomes" id="UP000198906">
    <property type="component" value="Unassembled WGS sequence"/>
</dbReference>
<name>A0A1C6RKT1_9ACTN</name>
<dbReference type="RefSeq" id="WP_091456140.1">
    <property type="nucleotide sequence ID" value="NZ_FMHU01000001.1"/>
</dbReference>
<dbReference type="AlphaFoldDB" id="A0A1C6RKT1"/>
<keyword evidence="3" id="KW-1185">Reference proteome</keyword>
<dbReference type="STRING" id="47866.GA0074694_2123"/>
<sequence>MLDRSRTRPSHRALVPDNVTDPLLWRLAVDVLTAHQPGPDDRCVNLQCADQTGPCMAARLAQRAMRLARAAVPQPPRLPQQPAIDRRRAPQRPVRESGGFVGWFTAGITATAAHLRSRIPQRLPRRVPGATLTAAYAA</sequence>
<protein>
    <submittedName>
        <fullName evidence="2">Uncharacterized protein</fullName>
    </submittedName>
</protein>
<accession>A0A1C6RKT1</accession>
<feature type="region of interest" description="Disordered" evidence="1">
    <location>
        <begin position="70"/>
        <end position="96"/>
    </location>
</feature>
<evidence type="ECO:0000256" key="1">
    <source>
        <dbReference type="SAM" id="MobiDB-lite"/>
    </source>
</evidence>
<evidence type="ECO:0000313" key="3">
    <source>
        <dbReference type="Proteomes" id="UP000198906"/>
    </source>
</evidence>
<reference evidence="3" key="1">
    <citation type="submission" date="2016-06" db="EMBL/GenBank/DDBJ databases">
        <authorList>
            <person name="Varghese N."/>
        </authorList>
    </citation>
    <scope>NUCLEOTIDE SEQUENCE [LARGE SCALE GENOMIC DNA]</scope>
    <source>
        <strain evidence="3">DSM 46123</strain>
    </source>
</reference>
<gene>
    <name evidence="2" type="ORF">GA0074694_2123</name>
</gene>
<dbReference type="EMBL" id="FMHU01000001">
    <property type="protein sequence ID" value="SCL17769.1"/>
    <property type="molecule type" value="Genomic_DNA"/>
</dbReference>
<evidence type="ECO:0000313" key="2">
    <source>
        <dbReference type="EMBL" id="SCL17769.1"/>
    </source>
</evidence>
<organism evidence="2 3">
    <name type="scientific">Micromonospora inyonensis</name>
    <dbReference type="NCBI Taxonomy" id="47866"/>
    <lineage>
        <taxon>Bacteria</taxon>
        <taxon>Bacillati</taxon>
        <taxon>Actinomycetota</taxon>
        <taxon>Actinomycetes</taxon>
        <taxon>Micromonosporales</taxon>
        <taxon>Micromonosporaceae</taxon>
        <taxon>Micromonospora</taxon>
    </lineage>
</organism>
<proteinExistence type="predicted"/>